<comment type="caution">
    <text evidence="2">The sequence shown here is derived from an EMBL/GenBank/DDBJ whole genome shotgun (WGS) entry which is preliminary data.</text>
</comment>
<sequence>MNDVPLSRDGRGGRYRRERSPPTNDMYSGAGEDMEAQASGSDMAIQDAMLAHSIHQTRAGLPSQQQEQSPGQRSRYPPPAGAMVGSRAGPPSGPHSHPQQPPSYPGPPPNESSFEEGPEARAGGPPRRRTARHSRRLSGASDGGGMAAEPSGRLTQSPPRGPDPDHMPRESRGQHHPPSPARRLAEPPVGSPGRVSSPSINQSVLLPLETKMREYYGHMEEEQKRMRQLDEEIRALQDQRQQAEERFIDAKSKHDEYERQHMDVERALRGDFPPRQLQQPPQQAQQPPQPVAPSPSWTMTRAPSMDSFDERPTSGRSGGANPKGRSRFRMSLFR</sequence>
<organism evidence="2 3">
    <name type="scientific">Plectosphaerella plurivora</name>
    <dbReference type="NCBI Taxonomy" id="936078"/>
    <lineage>
        <taxon>Eukaryota</taxon>
        <taxon>Fungi</taxon>
        <taxon>Dikarya</taxon>
        <taxon>Ascomycota</taxon>
        <taxon>Pezizomycotina</taxon>
        <taxon>Sordariomycetes</taxon>
        <taxon>Hypocreomycetidae</taxon>
        <taxon>Glomerellales</taxon>
        <taxon>Plectosphaerellaceae</taxon>
        <taxon>Plectosphaerella</taxon>
    </lineage>
</organism>
<feature type="region of interest" description="Disordered" evidence="1">
    <location>
        <begin position="1"/>
        <end position="207"/>
    </location>
</feature>
<feature type="compositionally biased region" description="Low complexity" evidence="1">
    <location>
        <begin position="273"/>
        <end position="286"/>
    </location>
</feature>
<accession>A0A9P8VLW5</accession>
<evidence type="ECO:0000313" key="2">
    <source>
        <dbReference type="EMBL" id="KAH6695008.1"/>
    </source>
</evidence>
<evidence type="ECO:0000313" key="3">
    <source>
        <dbReference type="Proteomes" id="UP000770015"/>
    </source>
</evidence>
<dbReference type="Proteomes" id="UP000770015">
    <property type="component" value="Unassembled WGS sequence"/>
</dbReference>
<proteinExistence type="predicted"/>
<name>A0A9P8VLW5_9PEZI</name>
<feature type="region of interest" description="Disordered" evidence="1">
    <location>
        <begin position="249"/>
        <end position="334"/>
    </location>
</feature>
<evidence type="ECO:0000256" key="1">
    <source>
        <dbReference type="SAM" id="MobiDB-lite"/>
    </source>
</evidence>
<gene>
    <name evidence="2" type="ORF">F5X68DRAFT_257771</name>
</gene>
<feature type="compositionally biased region" description="Basic residues" evidence="1">
    <location>
        <begin position="126"/>
        <end position="136"/>
    </location>
</feature>
<feature type="compositionally biased region" description="Low complexity" evidence="1">
    <location>
        <begin position="187"/>
        <end position="199"/>
    </location>
</feature>
<dbReference type="OrthoDB" id="5096988at2759"/>
<protein>
    <submittedName>
        <fullName evidence="2">Uncharacterized protein</fullName>
    </submittedName>
</protein>
<reference evidence="2" key="1">
    <citation type="journal article" date="2021" name="Nat. Commun.">
        <title>Genetic determinants of endophytism in the Arabidopsis root mycobiome.</title>
        <authorList>
            <person name="Mesny F."/>
            <person name="Miyauchi S."/>
            <person name="Thiergart T."/>
            <person name="Pickel B."/>
            <person name="Atanasova L."/>
            <person name="Karlsson M."/>
            <person name="Huettel B."/>
            <person name="Barry K.W."/>
            <person name="Haridas S."/>
            <person name="Chen C."/>
            <person name="Bauer D."/>
            <person name="Andreopoulos W."/>
            <person name="Pangilinan J."/>
            <person name="LaButti K."/>
            <person name="Riley R."/>
            <person name="Lipzen A."/>
            <person name="Clum A."/>
            <person name="Drula E."/>
            <person name="Henrissat B."/>
            <person name="Kohler A."/>
            <person name="Grigoriev I.V."/>
            <person name="Martin F.M."/>
            <person name="Hacquard S."/>
        </authorList>
    </citation>
    <scope>NUCLEOTIDE SEQUENCE</scope>
    <source>
        <strain evidence="2">MPI-SDFR-AT-0117</strain>
    </source>
</reference>
<keyword evidence="3" id="KW-1185">Reference proteome</keyword>
<feature type="compositionally biased region" description="Basic and acidic residues" evidence="1">
    <location>
        <begin position="1"/>
        <end position="12"/>
    </location>
</feature>
<feature type="compositionally biased region" description="Pro residues" evidence="1">
    <location>
        <begin position="99"/>
        <end position="110"/>
    </location>
</feature>
<feature type="compositionally biased region" description="Basic and acidic residues" evidence="1">
    <location>
        <begin position="249"/>
        <end position="269"/>
    </location>
</feature>
<feature type="compositionally biased region" description="Polar residues" evidence="1">
    <location>
        <begin position="62"/>
        <end position="72"/>
    </location>
</feature>
<feature type="compositionally biased region" description="Basic and acidic residues" evidence="1">
    <location>
        <begin position="162"/>
        <end position="173"/>
    </location>
</feature>
<dbReference type="AlphaFoldDB" id="A0A9P8VLW5"/>
<dbReference type="EMBL" id="JAGSXJ010000002">
    <property type="protein sequence ID" value="KAH6695008.1"/>
    <property type="molecule type" value="Genomic_DNA"/>
</dbReference>